<dbReference type="InParanoid" id="A0A2J6TMP2"/>
<protein>
    <submittedName>
        <fullName evidence="1">Uncharacterized protein</fullName>
    </submittedName>
</protein>
<dbReference type="InterPro" id="IPR027796">
    <property type="entry name" value="OTT_1508_deam-like"/>
</dbReference>
<dbReference type="OrthoDB" id="3251507at2759"/>
<organism evidence="1 2">
    <name type="scientific">Hyaloscypha bicolor E</name>
    <dbReference type="NCBI Taxonomy" id="1095630"/>
    <lineage>
        <taxon>Eukaryota</taxon>
        <taxon>Fungi</taxon>
        <taxon>Dikarya</taxon>
        <taxon>Ascomycota</taxon>
        <taxon>Pezizomycotina</taxon>
        <taxon>Leotiomycetes</taxon>
        <taxon>Helotiales</taxon>
        <taxon>Hyaloscyphaceae</taxon>
        <taxon>Hyaloscypha</taxon>
        <taxon>Hyaloscypha bicolor</taxon>
    </lineage>
</organism>
<accession>A0A2J6TMP2</accession>
<dbReference type="Pfam" id="PF14441">
    <property type="entry name" value="OTT_1508_deam"/>
    <property type="match status" value="1"/>
</dbReference>
<evidence type="ECO:0000313" key="2">
    <source>
        <dbReference type="Proteomes" id="UP000235371"/>
    </source>
</evidence>
<dbReference type="EMBL" id="KZ613769">
    <property type="protein sequence ID" value="PMD64286.1"/>
    <property type="molecule type" value="Genomic_DNA"/>
</dbReference>
<dbReference type="GeneID" id="36596398"/>
<dbReference type="AlphaFoldDB" id="A0A2J6TMP2"/>
<name>A0A2J6TMP2_9HELO</name>
<proteinExistence type="predicted"/>
<dbReference type="Proteomes" id="UP000235371">
    <property type="component" value="Unassembled WGS sequence"/>
</dbReference>
<evidence type="ECO:0000313" key="1">
    <source>
        <dbReference type="EMBL" id="PMD64286.1"/>
    </source>
</evidence>
<dbReference type="RefSeq" id="XP_024741190.1">
    <property type="nucleotide sequence ID" value="XM_024888322.1"/>
</dbReference>
<sequence>MSQTGERENEAIGPIFAEPVVVSAKTHRRFYEVVVLLLALNEGYRGTASKKSKDLPHSTGEDSDEHLFHNFVSRLGQICDSRPGGSTVTAFAVLQQPDRVEYVFGSNRRKEVELETTRAYIRAILTSLRESTYCEDDDQREEYLSNVLRDVLMFNRDRIRRYLNGLTTALEACIAIREAESSSTVVSRQKSFVRMLELVQLANQNDNDDDEFTPTKIDMTWNDAVLDHTEGLINALQSLQKPVTALFLRKRASNDKAGNTKPWQDLQHHSSRLLAYRRAVEVLWESSCMWPSLFDTFEVTCIPSSSKAINPLNTCPQTASEILARMVPNSETKGKFLDLAETMQQNFDLDKTIEDEWTSSNFHPIVHAEILVHSWLEKTGGTRPERFFQNWQYIGCSKPVCKLCHYYFTSHPSGVQIRGTHGNLYRNWRMPDYADVYSLRTKEEALAKRHEILRGIMSHLRQCVLRTLSEKTTDSRPCDSNTISSFALNDSHIGMGVRNSNLFVPRTRLNSLTGAEPQTWVFNEDWEAMDGESETTDGVKGSCEASN</sequence>
<dbReference type="PANTHER" id="PTHR42037">
    <property type="match status" value="1"/>
</dbReference>
<gene>
    <name evidence="1" type="ORF">K444DRAFT_714229</name>
</gene>
<keyword evidence="2" id="KW-1185">Reference proteome</keyword>
<dbReference type="PANTHER" id="PTHR42037:SF1">
    <property type="match status" value="1"/>
</dbReference>
<reference evidence="1 2" key="1">
    <citation type="submission" date="2016-04" db="EMBL/GenBank/DDBJ databases">
        <title>A degradative enzymes factory behind the ericoid mycorrhizal symbiosis.</title>
        <authorList>
            <consortium name="DOE Joint Genome Institute"/>
            <person name="Martino E."/>
            <person name="Morin E."/>
            <person name="Grelet G."/>
            <person name="Kuo A."/>
            <person name="Kohler A."/>
            <person name="Daghino S."/>
            <person name="Barry K."/>
            <person name="Choi C."/>
            <person name="Cichocki N."/>
            <person name="Clum A."/>
            <person name="Copeland A."/>
            <person name="Hainaut M."/>
            <person name="Haridas S."/>
            <person name="Labutti K."/>
            <person name="Lindquist E."/>
            <person name="Lipzen A."/>
            <person name="Khouja H.-R."/>
            <person name="Murat C."/>
            <person name="Ohm R."/>
            <person name="Olson A."/>
            <person name="Spatafora J."/>
            <person name="Veneault-Fourrey C."/>
            <person name="Henrissat B."/>
            <person name="Grigoriev I."/>
            <person name="Martin F."/>
            <person name="Perotto S."/>
        </authorList>
    </citation>
    <scope>NUCLEOTIDE SEQUENCE [LARGE SCALE GENOMIC DNA]</scope>
    <source>
        <strain evidence="1 2">E</strain>
    </source>
</reference>